<protein>
    <recommendedName>
        <fullName evidence="2">histidine kinase</fullName>
        <ecNumber evidence="2">2.7.13.3</ecNumber>
    </recommendedName>
</protein>
<reference evidence="10 11" key="1">
    <citation type="submission" date="2016-11" db="EMBL/GenBank/DDBJ databases">
        <authorList>
            <person name="Jaros S."/>
            <person name="Januszkiewicz K."/>
            <person name="Wedrychowicz H."/>
        </authorList>
    </citation>
    <scope>NUCLEOTIDE SEQUENCE [LARGE SCALE GENOMIC DNA]</scope>
    <source>
        <strain evidence="10 11">DSM 29431</strain>
    </source>
</reference>
<evidence type="ECO:0000313" key="11">
    <source>
        <dbReference type="Proteomes" id="UP000184221"/>
    </source>
</evidence>
<dbReference type="Proteomes" id="UP000184221">
    <property type="component" value="Unassembled WGS sequence"/>
</dbReference>
<dbReference type="SUPFAM" id="SSF55874">
    <property type="entry name" value="ATPase domain of HSP90 chaperone/DNA topoisomerase II/histidine kinase"/>
    <property type="match status" value="1"/>
</dbReference>
<dbReference type="InterPro" id="IPR036097">
    <property type="entry name" value="HisK_dim/P_sf"/>
</dbReference>
<evidence type="ECO:0000256" key="7">
    <source>
        <dbReference type="ARBA" id="ARBA00023136"/>
    </source>
</evidence>
<dbReference type="PRINTS" id="PR00344">
    <property type="entry name" value="BCTRLSENSOR"/>
</dbReference>
<dbReference type="GO" id="GO:0000155">
    <property type="term" value="F:phosphorelay sensor kinase activity"/>
    <property type="evidence" value="ECO:0007669"/>
    <property type="project" value="InterPro"/>
</dbReference>
<dbReference type="FunFam" id="1.10.287.130:FF:000001">
    <property type="entry name" value="Two-component sensor histidine kinase"/>
    <property type="match status" value="1"/>
</dbReference>
<dbReference type="Pfam" id="PF02518">
    <property type="entry name" value="HATPase_c"/>
    <property type="match status" value="1"/>
</dbReference>
<feature type="transmembrane region" description="Helical" evidence="8">
    <location>
        <begin position="174"/>
        <end position="194"/>
    </location>
</feature>
<organism evidence="10 11">
    <name type="scientific">Marivita hallyeonensis</name>
    <dbReference type="NCBI Taxonomy" id="996342"/>
    <lineage>
        <taxon>Bacteria</taxon>
        <taxon>Pseudomonadati</taxon>
        <taxon>Pseudomonadota</taxon>
        <taxon>Alphaproteobacteria</taxon>
        <taxon>Rhodobacterales</taxon>
        <taxon>Roseobacteraceae</taxon>
        <taxon>Marivita</taxon>
    </lineage>
</organism>
<evidence type="ECO:0000259" key="9">
    <source>
        <dbReference type="PROSITE" id="PS50109"/>
    </source>
</evidence>
<feature type="domain" description="Histidine kinase" evidence="9">
    <location>
        <begin position="259"/>
        <end position="479"/>
    </location>
</feature>
<dbReference type="Gene3D" id="1.10.287.130">
    <property type="match status" value="1"/>
</dbReference>
<evidence type="ECO:0000256" key="5">
    <source>
        <dbReference type="ARBA" id="ARBA00022777"/>
    </source>
</evidence>
<sequence>MQKPEIGTVRFASARLRCARVPVAVDQAMIASRFIHLEPSDPKRLLKHLQDYSRAVMTLTWQRQGIFAAVAILTGSFFEPWKAALFFTVCMSCELVDLWLAQKVERIESDDAKSTRYAFSGFILNTIVSGLAISVYAVWVGVSESGVGMFTALFCLFAGALYAALNNHQIATALAIRLVFYGVSFLLITVRDLWVYRPPLSSDMWLQFFTVIFVMYFLIDCSLGFLRMYREGVKRLEDLEIEHERAKAALVLKSQFVAVVSHELRTPLTSIKGSLDLINSGKFGEFSPQAQTLLQLAARNSCRLADLVDDLLDLQKIEEGQMKFEKETVDVRRFVADAVQSHQGLAERYKVSLNLDIDAAAPVFVHADPSRLGQVLANIISNAAKFSPDHGDVDVWFNVTQGRVRINVRDQGVGIPDGSEELVFGRFSQIDSSDQRHFGGTGLGMNISREIMTAIGGTIDYVSEVGKGSTFFIELPCTTVLDTSRTVEATEAVSASSEPDHPIAATARN</sequence>
<dbReference type="AlphaFoldDB" id="A0A1M5MQ35"/>
<evidence type="ECO:0000256" key="2">
    <source>
        <dbReference type="ARBA" id="ARBA00012438"/>
    </source>
</evidence>
<dbReference type="InterPro" id="IPR004358">
    <property type="entry name" value="Sig_transdc_His_kin-like_C"/>
</dbReference>
<gene>
    <name evidence="10" type="ORF">SAMN05443551_0610</name>
</gene>
<comment type="catalytic activity">
    <reaction evidence="1">
        <text>ATP + protein L-histidine = ADP + protein N-phospho-L-histidine.</text>
        <dbReference type="EC" id="2.7.13.3"/>
    </reaction>
</comment>
<dbReference type="SUPFAM" id="SSF47384">
    <property type="entry name" value="Homodimeric domain of signal transducing histidine kinase"/>
    <property type="match status" value="1"/>
</dbReference>
<accession>A0A1M5MQ35</accession>
<dbReference type="PANTHER" id="PTHR43711">
    <property type="entry name" value="TWO-COMPONENT HISTIDINE KINASE"/>
    <property type="match status" value="1"/>
</dbReference>
<evidence type="ECO:0000313" key="10">
    <source>
        <dbReference type="EMBL" id="SHG79520.1"/>
    </source>
</evidence>
<dbReference type="CDD" id="cd00082">
    <property type="entry name" value="HisKA"/>
    <property type="match status" value="1"/>
</dbReference>
<dbReference type="SMART" id="SM00388">
    <property type="entry name" value="HisKA"/>
    <property type="match status" value="1"/>
</dbReference>
<evidence type="ECO:0000256" key="6">
    <source>
        <dbReference type="ARBA" id="ARBA00023012"/>
    </source>
</evidence>
<keyword evidence="8" id="KW-0812">Transmembrane</keyword>
<dbReference type="SMART" id="SM00387">
    <property type="entry name" value="HATPase_c"/>
    <property type="match status" value="1"/>
</dbReference>
<dbReference type="InterPro" id="IPR005467">
    <property type="entry name" value="His_kinase_dom"/>
</dbReference>
<dbReference type="Pfam" id="PF00512">
    <property type="entry name" value="HisKA"/>
    <property type="match status" value="1"/>
</dbReference>
<feature type="transmembrane region" description="Helical" evidence="8">
    <location>
        <begin position="122"/>
        <end position="141"/>
    </location>
</feature>
<evidence type="ECO:0000256" key="3">
    <source>
        <dbReference type="ARBA" id="ARBA00022553"/>
    </source>
</evidence>
<evidence type="ECO:0000256" key="1">
    <source>
        <dbReference type="ARBA" id="ARBA00000085"/>
    </source>
</evidence>
<name>A0A1M5MQ35_9RHOB</name>
<feature type="transmembrane region" description="Helical" evidence="8">
    <location>
        <begin position="206"/>
        <end position="226"/>
    </location>
</feature>
<dbReference type="PROSITE" id="PS50109">
    <property type="entry name" value="HIS_KIN"/>
    <property type="match status" value="1"/>
</dbReference>
<dbReference type="RefSeq" id="WP_143152590.1">
    <property type="nucleotide sequence ID" value="NZ_FQXC01000001.1"/>
</dbReference>
<keyword evidence="8" id="KW-1133">Transmembrane helix</keyword>
<dbReference type="FunFam" id="3.30.565.10:FF:000006">
    <property type="entry name" value="Sensor histidine kinase WalK"/>
    <property type="match status" value="1"/>
</dbReference>
<keyword evidence="4" id="KW-0808">Transferase</keyword>
<feature type="transmembrane region" description="Helical" evidence="8">
    <location>
        <begin position="147"/>
        <end position="165"/>
    </location>
</feature>
<dbReference type="InterPro" id="IPR050736">
    <property type="entry name" value="Sensor_HK_Regulatory"/>
</dbReference>
<dbReference type="EMBL" id="FQXC01000001">
    <property type="protein sequence ID" value="SHG79520.1"/>
    <property type="molecule type" value="Genomic_DNA"/>
</dbReference>
<keyword evidence="6" id="KW-0902">Two-component regulatory system</keyword>
<proteinExistence type="predicted"/>
<dbReference type="EC" id="2.7.13.3" evidence="2"/>
<keyword evidence="7 8" id="KW-0472">Membrane</keyword>
<keyword evidence="5 10" id="KW-0418">Kinase</keyword>
<dbReference type="PANTHER" id="PTHR43711:SF31">
    <property type="entry name" value="HISTIDINE KINASE"/>
    <property type="match status" value="1"/>
</dbReference>
<dbReference type="InterPro" id="IPR003661">
    <property type="entry name" value="HisK_dim/P_dom"/>
</dbReference>
<dbReference type="InterPro" id="IPR036890">
    <property type="entry name" value="HATPase_C_sf"/>
</dbReference>
<keyword evidence="11" id="KW-1185">Reference proteome</keyword>
<dbReference type="STRING" id="996342.SAMN05443551_0610"/>
<evidence type="ECO:0000256" key="8">
    <source>
        <dbReference type="SAM" id="Phobius"/>
    </source>
</evidence>
<dbReference type="InterPro" id="IPR003594">
    <property type="entry name" value="HATPase_dom"/>
</dbReference>
<evidence type="ECO:0000256" key="4">
    <source>
        <dbReference type="ARBA" id="ARBA00022679"/>
    </source>
</evidence>
<keyword evidence="3" id="KW-0597">Phosphoprotein</keyword>
<dbReference type="Gene3D" id="3.30.565.10">
    <property type="entry name" value="Histidine kinase-like ATPase, C-terminal domain"/>
    <property type="match status" value="1"/>
</dbReference>
<dbReference type="OrthoDB" id="7179697at2"/>